<dbReference type="SUPFAM" id="SSF141371">
    <property type="entry name" value="PilZ domain-like"/>
    <property type="match status" value="1"/>
</dbReference>
<keyword evidence="3" id="KW-1185">Reference proteome</keyword>
<dbReference type="GO" id="GO:0035438">
    <property type="term" value="F:cyclic-di-GMP binding"/>
    <property type="evidence" value="ECO:0007669"/>
    <property type="project" value="InterPro"/>
</dbReference>
<protein>
    <submittedName>
        <fullName evidence="2">PilZ domain-containing protein</fullName>
    </submittedName>
</protein>
<dbReference type="Gene3D" id="2.40.10.220">
    <property type="entry name" value="predicted glycosyltransferase like domains"/>
    <property type="match status" value="1"/>
</dbReference>
<dbReference type="InterPro" id="IPR009875">
    <property type="entry name" value="PilZ_domain"/>
</dbReference>
<dbReference type="Pfam" id="PF07238">
    <property type="entry name" value="PilZ"/>
    <property type="match status" value="1"/>
</dbReference>
<comment type="caution">
    <text evidence="2">The sequence shown here is derived from an EMBL/GenBank/DDBJ whole genome shotgun (WGS) entry which is preliminary data.</text>
</comment>
<dbReference type="EMBL" id="JAAGRR010000208">
    <property type="protein sequence ID" value="NDY43556.1"/>
    <property type="molecule type" value="Genomic_DNA"/>
</dbReference>
<organism evidence="2 3">
    <name type="scientific">Dissulfurirhabdus thermomarina</name>
    <dbReference type="NCBI Taxonomy" id="1765737"/>
    <lineage>
        <taxon>Bacteria</taxon>
        <taxon>Deltaproteobacteria</taxon>
        <taxon>Dissulfurirhabdaceae</taxon>
        <taxon>Dissulfurirhabdus</taxon>
    </lineage>
</organism>
<name>A0A6N9TYM7_DISTH</name>
<sequence length="120" mass="13286">MRFRRRARVVALDRAAPPVESDRTRDISLTGFYCYTPGGLPVGTACLVELRLSGMSSDLVLRMNGEVVRRDREGMGIRFRSLDSDSRFHLEHILEELTALAADVYGDSRAPVPPAPRGVA</sequence>
<proteinExistence type="predicted"/>
<reference evidence="2 3" key="1">
    <citation type="submission" date="2020-02" db="EMBL/GenBank/DDBJ databases">
        <title>Comparative genomics of sulfur disproportionating microorganisms.</title>
        <authorList>
            <person name="Ward L.M."/>
            <person name="Bertran E."/>
            <person name="Johnston D.T."/>
        </authorList>
    </citation>
    <scope>NUCLEOTIDE SEQUENCE [LARGE SCALE GENOMIC DNA]</scope>
    <source>
        <strain evidence="2 3">DSM 100025</strain>
    </source>
</reference>
<feature type="non-terminal residue" evidence="2">
    <location>
        <position position="120"/>
    </location>
</feature>
<accession>A0A6N9TYM7</accession>
<dbReference type="AlphaFoldDB" id="A0A6N9TYM7"/>
<evidence type="ECO:0000313" key="3">
    <source>
        <dbReference type="Proteomes" id="UP000469346"/>
    </source>
</evidence>
<evidence type="ECO:0000313" key="2">
    <source>
        <dbReference type="EMBL" id="NDY43556.1"/>
    </source>
</evidence>
<feature type="domain" description="PilZ" evidence="1">
    <location>
        <begin position="12"/>
        <end position="95"/>
    </location>
</feature>
<evidence type="ECO:0000259" key="1">
    <source>
        <dbReference type="Pfam" id="PF07238"/>
    </source>
</evidence>
<gene>
    <name evidence="2" type="ORF">G3N55_11995</name>
</gene>
<dbReference type="Proteomes" id="UP000469346">
    <property type="component" value="Unassembled WGS sequence"/>
</dbReference>